<proteinExistence type="predicted"/>
<sequence length="99" mass="11442">MQQRRLGITKITNFQTWGWTPIQQGIFQLQVSMAYLHVMTIANSRNKLLEEVPCLIFTESSSIAYSLKELSPCSILHNYGEMGWCQNQLLEANYVRMAK</sequence>
<accession>A0A2P2JKL6</accession>
<dbReference type="EMBL" id="GGEC01013519">
    <property type="protein sequence ID" value="MBW94002.1"/>
    <property type="molecule type" value="Transcribed_RNA"/>
</dbReference>
<protein>
    <submittedName>
        <fullName evidence="1">Serine/threonine-protein kinase SRK2A isoform X2</fullName>
    </submittedName>
</protein>
<organism evidence="1">
    <name type="scientific">Rhizophora mucronata</name>
    <name type="common">Asiatic mangrove</name>
    <dbReference type="NCBI Taxonomy" id="61149"/>
    <lineage>
        <taxon>Eukaryota</taxon>
        <taxon>Viridiplantae</taxon>
        <taxon>Streptophyta</taxon>
        <taxon>Embryophyta</taxon>
        <taxon>Tracheophyta</taxon>
        <taxon>Spermatophyta</taxon>
        <taxon>Magnoliopsida</taxon>
        <taxon>eudicotyledons</taxon>
        <taxon>Gunneridae</taxon>
        <taxon>Pentapetalae</taxon>
        <taxon>rosids</taxon>
        <taxon>fabids</taxon>
        <taxon>Malpighiales</taxon>
        <taxon>Rhizophoraceae</taxon>
        <taxon>Rhizophora</taxon>
    </lineage>
</organism>
<keyword evidence="1" id="KW-0808">Transferase</keyword>
<dbReference type="GO" id="GO:0016301">
    <property type="term" value="F:kinase activity"/>
    <property type="evidence" value="ECO:0007669"/>
    <property type="project" value="UniProtKB-KW"/>
</dbReference>
<dbReference type="AlphaFoldDB" id="A0A2P2JKL6"/>
<name>A0A2P2JKL6_RHIMU</name>
<keyword evidence="1" id="KW-0418">Kinase</keyword>
<evidence type="ECO:0000313" key="1">
    <source>
        <dbReference type="EMBL" id="MBW94002.1"/>
    </source>
</evidence>
<reference evidence="1" key="1">
    <citation type="submission" date="2018-02" db="EMBL/GenBank/DDBJ databases">
        <title>Rhizophora mucronata_Transcriptome.</title>
        <authorList>
            <person name="Meera S.P."/>
            <person name="Sreeshan A."/>
            <person name="Augustine A."/>
        </authorList>
    </citation>
    <scope>NUCLEOTIDE SEQUENCE</scope>
    <source>
        <tissue evidence="1">Leaf</tissue>
    </source>
</reference>